<keyword evidence="4" id="KW-0479">Metal-binding</keyword>
<reference evidence="10 11" key="1">
    <citation type="submission" date="2024-01" db="EMBL/GenBank/DDBJ databases">
        <title>The genomes of 5 underutilized Papilionoideae crops provide insights into root nodulation and disease resistanc.</title>
        <authorList>
            <person name="Jiang F."/>
        </authorList>
    </citation>
    <scope>NUCLEOTIDE SEQUENCE [LARGE SCALE GENOMIC DNA]</scope>
    <source>
        <strain evidence="10">DUOXIRENSHENG_FW03</strain>
        <tissue evidence="10">Leaves</tissue>
    </source>
</reference>
<protein>
    <recommendedName>
        <fullName evidence="9">RNase III domain-containing protein</fullName>
    </recommendedName>
</protein>
<dbReference type="PANTHER" id="PTHR14950">
    <property type="entry name" value="DICER-RELATED"/>
    <property type="match status" value="1"/>
</dbReference>
<dbReference type="PROSITE" id="PS00517">
    <property type="entry name" value="RNASE_3_1"/>
    <property type="match status" value="1"/>
</dbReference>
<dbReference type="Gene3D" id="1.10.1520.10">
    <property type="entry name" value="Ribonuclease III domain"/>
    <property type="match status" value="1"/>
</dbReference>
<keyword evidence="3" id="KW-0540">Nuclease</keyword>
<evidence type="ECO:0000256" key="6">
    <source>
        <dbReference type="ARBA" id="ARBA00022801"/>
    </source>
</evidence>
<dbReference type="EMBL" id="JAYMYS010000008">
    <property type="protein sequence ID" value="KAK7385117.1"/>
    <property type="molecule type" value="Genomic_DNA"/>
</dbReference>
<keyword evidence="6" id="KW-0378">Hydrolase</keyword>
<organism evidence="10 11">
    <name type="scientific">Psophocarpus tetragonolobus</name>
    <name type="common">Winged bean</name>
    <name type="synonym">Dolichos tetragonolobus</name>
    <dbReference type="NCBI Taxonomy" id="3891"/>
    <lineage>
        <taxon>Eukaryota</taxon>
        <taxon>Viridiplantae</taxon>
        <taxon>Streptophyta</taxon>
        <taxon>Embryophyta</taxon>
        <taxon>Tracheophyta</taxon>
        <taxon>Spermatophyta</taxon>
        <taxon>Magnoliopsida</taxon>
        <taxon>eudicotyledons</taxon>
        <taxon>Gunneridae</taxon>
        <taxon>Pentapetalae</taxon>
        <taxon>rosids</taxon>
        <taxon>fabids</taxon>
        <taxon>Fabales</taxon>
        <taxon>Fabaceae</taxon>
        <taxon>Papilionoideae</taxon>
        <taxon>50 kb inversion clade</taxon>
        <taxon>NPAAA clade</taxon>
        <taxon>indigoferoid/millettioid clade</taxon>
        <taxon>Phaseoleae</taxon>
        <taxon>Psophocarpus</taxon>
    </lineage>
</organism>
<comment type="caution">
    <text evidence="10">The sequence shown here is derived from an EMBL/GenBank/DDBJ whole genome shotgun (WGS) entry which is preliminary data.</text>
</comment>
<dbReference type="GO" id="GO:0030422">
    <property type="term" value="P:siRNA processing"/>
    <property type="evidence" value="ECO:0007669"/>
    <property type="project" value="TreeGrafter"/>
</dbReference>
<dbReference type="GO" id="GO:0003723">
    <property type="term" value="F:RNA binding"/>
    <property type="evidence" value="ECO:0007669"/>
    <property type="project" value="UniProtKB-KW"/>
</dbReference>
<evidence type="ECO:0000313" key="10">
    <source>
        <dbReference type="EMBL" id="KAK7385117.1"/>
    </source>
</evidence>
<evidence type="ECO:0000259" key="9">
    <source>
        <dbReference type="PROSITE" id="PS50142"/>
    </source>
</evidence>
<gene>
    <name evidence="10" type="ORF">VNO78_30828</name>
</gene>
<evidence type="ECO:0000256" key="5">
    <source>
        <dbReference type="ARBA" id="ARBA00022759"/>
    </source>
</evidence>
<dbReference type="Pfam" id="PF00636">
    <property type="entry name" value="Ribonuclease_3"/>
    <property type="match status" value="1"/>
</dbReference>
<dbReference type="SUPFAM" id="SSF69065">
    <property type="entry name" value="RNase III domain-like"/>
    <property type="match status" value="1"/>
</dbReference>
<keyword evidence="11" id="KW-1185">Reference proteome</keyword>
<evidence type="ECO:0000256" key="7">
    <source>
        <dbReference type="ARBA" id="ARBA00022842"/>
    </source>
</evidence>
<comment type="cofactor">
    <cofactor evidence="2">
        <name>Mg(2+)</name>
        <dbReference type="ChEBI" id="CHEBI:18420"/>
    </cofactor>
</comment>
<dbReference type="InterPro" id="IPR014720">
    <property type="entry name" value="dsRBD_dom"/>
</dbReference>
<keyword evidence="8" id="KW-0694">RNA-binding</keyword>
<dbReference type="Pfam" id="PF14709">
    <property type="entry name" value="DND1_DSRM"/>
    <property type="match status" value="1"/>
</dbReference>
<evidence type="ECO:0000256" key="2">
    <source>
        <dbReference type="ARBA" id="ARBA00001946"/>
    </source>
</evidence>
<sequence>MKNPTSFKEERVLHYLCHQQQQRWKYFQLYITACMKMEVHLLDQVEEIIGYNFQRKHLLEQALTHSSFSEAISYERLEFLGDSNISIVIDTHLYNAYPNLSPSHLTDLHKANVCTEKLARVAIRLGLHHFVRQRGSPVFEQVDQFVDAIAQECQPVWECGSMKAPKVLADIVESIIGAVYIDTNHDLNILSPLVERILEPIVTANDLFPEINKKVPINMELRIYEDEDGNPTVEKAKHKLQEVCAIKKWPQPVYKREKESGPPHKKRYVSSVQIIVEDDTLKISGYEKCRVNNSENSAASLMLIDLQERNYL</sequence>
<proteinExistence type="predicted"/>
<evidence type="ECO:0000256" key="3">
    <source>
        <dbReference type="ARBA" id="ARBA00022722"/>
    </source>
</evidence>
<name>A0AAN9RXM5_PSOTE</name>
<dbReference type="Gene3D" id="3.30.160.20">
    <property type="match status" value="1"/>
</dbReference>
<dbReference type="GO" id="GO:0046872">
    <property type="term" value="F:metal ion binding"/>
    <property type="evidence" value="ECO:0007669"/>
    <property type="project" value="UniProtKB-KW"/>
</dbReference>
<dbReference type="SUPFAM" id="SSF54768">
    <property type="entry name" value="dsRNA-binding domain-like"/>
    <property type="match status" value="1"/>
</dbReference>
<accession>A0AAN9RXM5</accession>
<keyword evidence="7" id="KW-0460">Magnesium</keyword>
<evidence type="ECO:0000256" key="1">
    <source>
        <dbReference type="ARBA" id="ARBA00001936"/>
    </source>
</evidence>
<dbReference type="GO" id="GO:0005737">
    <property type="term" value="C:cytoplasm"/>
    <property type="evidence" value="ECO:0007669"/>
    <property type="project" value="TreeGrafter"/>
</dbReference>
<evidence type="ECO:0000256" key="8">
    <source>
        <dbReference type="ARBA" id="ARBA00022884"/>
    </source>
</evidence>
<dbReference type="GO" id="GO:0005634">
    <property type="term" value="C:nucleus"/>
    <property type="evidence" value="ECO:0007669"/>
    <property type="project" value="TreeGrafter"/>
</dbReference>
<comment type="cofactor">
    <cofactor evidence="1">
        <name>Mn(2+)</name>
        <dbReference type="ChEBI" id="CHEBI:29035"/>
    </cofactor>
</comment>
<dbReference type="PANTHER" id="PTHR14950:SF49">
    <property type="entry name" value="RIBONUCLEASE 3-LIKE PROTEIN 2-RELATED"/>
    <property type="match status" value="1"/>
</dbReference>
<feature type="domain" description="RNase III" evidence="9">
    <location>
        <begin position="42"/>
        <end position="184"/>
    </location>
</feature>
<dbReference type="FunFam" id="1.10.1520.10:FF:000004">
    <property type="entry name" value="Endoribonuclease dicer-like 1"/>
    <property type="match status" value="1"/>
</dbReference>
<dbReference type="InterPro" id="IPR036389">
    <property type="entry name" value="RNase_III_sf"/>
</dbReference>
<keyword evidence="5" id="KW-0255">Endonuclease</keyword>
<dbReference type="SMART" id="SM00535">
    <property type="entry name" value="RIBOc"/>
    <property type="match status" value="1"/>
</dbReference>
<dbReference type="AlphaFoldDB" id="A0AAN9RXM5"/>
<dbReference type="GO" id="GO:0004525">
    <property type="term" value="F:ribonuclease III activity"/>
    <property type="evidence" value="ECO:0007669"/>
    <property type="project" value="InterPro"/>
</dbReference>
<dbReference type="PROSITE" id="PS50142">
    <property type="entry name" value="RNASE_3_2"/>
    <property type="match status" value="1"/>
</dbReference>
<evidence type="ECO:0000256" key="4">
    <source>
        <dbReference type="ARBA" id="ARBA00022723"/>
    </source>
</evidence>
<dbReference type="InterPro" id="IPR000999">
    <property type="entry name" value="RNase_III_dom"/>
</dbReference>
<dbReference type="SMART" id="SM00358">
    <property type="entry name" value="DSRM"/>
    <property type="match status" value="1"/>
</dbReference>
<dbReference type="CDD" id="cd00593">
    <property type="entry name" value="RIBOc"/>
    <property type="match status" value="1"/>
</dbReference>
<evidence type="ECO:0000313" key="11">
    <source>
        <dbReference type="Proteomes" id="UP001386955"/>
    </source>
</evidence>
<dbReference type="Proteomes" id="UP001386955">
    <property type="component" value="Unassembled WGS sequence"/>
</dbReference>